<reference evidence="2 3" key="1">
    <citation type="submission" date="2017-04" db="EMBL/GenBank/DDBJ databases">
        <authorList>
            <person name="Afonso C.L."/>
            <person name="Miller P.J."/>
            <person name="Scott M.A."/>
            <person name="Spackman E."/>
            <person name="Goraichik I."/>
            <person name="Dimitrov K.M."/>
            <person name="Suarez D.L."/>
            <person name="Swayne D.E."/>
        </authorList>
    </citation>
    <scope>NUCLEOTIDE SEQUENCE [LARGE SCALE GENOMIC DNA]</scope>
    <source>
        <strain evidence="2 3">CGMCC 1.12644</strain>
    </source>
</reference>
<keyword evidence="1" id="KW-0732">Signal</keyword>
<dbReference type="InterPro" id="IPR032347">
    <property type="entry name" value="DUF4864"/>
</dbReference>
<accession>A0A1W2D187</accession>
<dbReference type="Proteomes" id="UP000192330">
    <property type="component" value="Unassembled WGS sequence"/>
</dbReference>
<organism evidence="2 3">
    <name type="scientific">Primorskyibacter flagellatus</name>
    <dbReference type="NCBI Taxonomy" id="1387277"/>
    <lineage>
        <taxon>Bacteria</taxon>
        <taxon>Pseudomonadati</taxon>
        <taxon>Pseudomonadota</taxon>
        <taxon>Alphaproteobacteria</taxon>
        <taxon>Rhodobacterales</taxon>
        <taxon>Roseobacteraceae</taxon>
        <taxon>Primorskyibacter</taxon>
    </lineage>
</organism>
<protein>
    <recommendedName>
        <fullName evidence="4">DUF4864 domain-containing protein</fullName>
    </recommendedName>
</protein>
<dbReference type="STRING" id="1387277.SAMN06295998_11051"/>
<dbReference type="EMBL" id="FWYD01000010">
    <property type="protein sequence ID" value="SMC91317.1"/>
    <property type="molecule type" value="Genomic_DNA"/>
</dbReference>
<dbReference type="AlphaFoldDB" id="A0A1W2D187"/>
<evidence type="ECO:0000313" key="2">
    <source>
        <dbReference type="EMBL" id="SMC91317.1"/>
    </source>
</evidence>
<feature type="chain" id="PRO_5012099709" description="DUF4864 domain-containing protein" evidence="1">
    <location>
        <begin position="21"/>
        <end position="136"/>
    </location>
</feature>
<evidence type="ECO:0000313" key="3">
    <source>
        <dbReference type="Proteomes" id="UP000192330"/>
    </source>
</evidence>
<proteinExistence type="predicted"/>
<sequence>MRSLIFGLVAAVALAGGVAAQDTPETGIKDVISSQLEAFRQDDFARAFSFASPSIQGMFGSPENFGGMVQNGYPMVWRPGRVDFLELRQIQGSLWQKVQIVDQNGQVHLLDYQMVEGRDGWRIGGVQMLELPGMAV</sequence>
<evidence type="ECO:0000256" key="1">
    <source>
        <dbReference type="SAM" id="SignalP"/>
    </source>
</evidence>
<gene>
    <name evidence="2" type="ORF">SAMN06295998_11051</name>
</gene>
<keyword evidence="3" id="KW-1185">Reference proteome</keyword>
<evidence type="ECO:0008006" key="4">
    <source>
        <dbReference type="Google" id="ProtNLM"/>
    </source>
</evidence>
<feature type="signal peptide" evidence="1">
    <location>
        <begin position="1"/>
        <end position="20"/>
    </location>
</feature>
<dbReference type="OrthoDB" id="9130422at2"/>
<name>A0A1W2D187_9RHOB</name>
<dbReference type="RefSeq" id="WP_084353434.1">
    <property type="nucleotide sequence ID" value="NZ_FWYD01000010.1"/>
</dbReference>
<dbReference type="Pfam" id="PF16156">
    <property type="entry name" value="DUF4864"/>
    <property type="match status" value="1"/>
</dbReference>